<organism evidence="1 2">
    <name type="scientific">Meloidogyne enterolobii</name>
    <name type="common">Root-knot nematode worm</name>
    <name type="synonym">Meloidogyne mayaguensis</name>
    <dbReference type="NCBI Taxonomy" id="390850"/>
    <lineage>
        <taxon>Eukaryota</taxon>
        <taxon>Metazoa</taxon>
        <taxon>Ecdysozoa</taxon>
        <taxon>Nematoda</taxon>
        <taxon>Chromadorea</taxon>
        <taxon>Rhabditida</taxon>
        <taxon>Tylenchina</taxon>
        <taxon>Tylenchomorpha</taxon>
        <taxon>Tylenchoidea</taxon>
        <taxon>Meloidogynidae</taxon>
        <taxon>Meloidogyninae</taxon>
        <taxon>Meloidogyne</taxon>
    </lineage>
</organism>
<dbReference type="EMBL" id="CAVMJV010000088">
    <property type="protein sequence ID" value="CAK5091579.1"/>
    <property type="molecule type" value="Genomic_DNA"/>
</dbReference>
<reference evidence="1" key="1">
    <citation type="submission" date="2023-11" db="EMBL/GenBank/DDBJ databases">
        <authorList>
            <person name="Poullet M."/>
        </authorList>
    </citation>
    <scope>NUCLEOTIDE SEQUENCE</scope>
    <source>
        <strain evidence="1">E1834</strain>
    </source>
</reference>
<protein>
    <submittedName>
        <fullName evidence="1">Uncharacterized protein</fullName>
    </submittedName>
</protein>
<sequence length="62" mass="7581">MLNILKNIFSAFSQFFVFIFSFFKNIFVSDLIIFYFHFSPFLFLLYFTRLIAYITLSELKKQ</sequence>
<accession>A0ACB1AJ97</accession>
<keyword evidence="2" id="KW-1185">Reference proteome</keyword>
<evidence type="ECO:0000313" key="1">
    <source>
        <dbReference type="EMBL" id="CAK5091579.1"/>
    </source>
</evidence>
<name>A0ACB1AJ97_MELEN</name>
<evidence type="ECO:0000313" key="2">
    <source>
        <dbReference type="Proteomes" id="UP001497535"/>
    </source>
</evidence>
<gene>
    <name evidence="1" type="ORF">MENTE1834_LOCUS39420</name>
</gene>
<comment type="caution">
    <text evidence="1">The sequence shown here is derived from an EMBL/GenBank/DDBJ whole genome shotgun (WGS) entry which is preliminary data.</text>
</comment>
<proteinExistence type="predicted"/>
<dbReference type="Proteomes" id="UP001497535">
    <property type="component" value="Unassembled WGS sequence"/>
</dbReference>